<dbReference type="PANTHER" id="PTHR30217:SF12">
    <property type="entry name" value="U32 FAMILY PEPTIDASE"/>
    <property type="match status" value="1"/>
</dbReference>
<proteinExistence type="predicted"/>
<sequence length="307" mass="34651">MTELVTTVASLDQADQLLAAGADRLYLGEDYFGLRLPHSFERAELTQVVELAHQHGKKVTVAVNAIFHSDRIKKVAEYLRFLESINVDEISIGDPGAIYLLTKEQINLPYIYDASDLVTSSRQINFWAKHQASAAVLAREVPYEEMVPLAKVITIPVEVLVYGATVIHQSGRPLVTNYSNFVQEHLDQADRQRGLFISAPHHPETHYSIYEDINGTHIFANNDVDLMSVLPKLSELKLNRWKLDGLYADETKFVEIVKAFAKARDLMAQQALDDQQLAKLDEIVHDNQAPERGLDRGFFDIDPNEVK</sequence>
<reference evidence="1 2" key="1">
    <citation type="journal article" date="2015" name="Genome Announc.">
        <title>Expanding the biotechnology potential of lactobacilli through comparative genomics of 213 strains and associated genera.</title>
        <authorList>
            <person name="Sun Z."/>
            <person name="Harris H.M."/>
            <person name="McCann A."/>
            <person name="Guo C."/>
            <person name="Argimon S."/>
            <person name="Zhang W."/>
            <person name="Yang X."/>
            <person name="Jeffery I.B."/>
            <person name="Cooney J.C."/>
            <person name="Kagawa T.F."/>
            <person name="Liu W."/>
            <person name="Song Y."/>
            <person name="Salvetti E."/>
            <person name="Wrobel A."/>
            <person name="Rasinkangas P."/>
            <person name="Parkhill J."/>
            <person name="Rea M.C."/>
            <person name="O'Sullivan O."/>
            <person name="Ritari J."/>
            <person name="Douillard F.P."/>
            <person name="Paul Ross R."/>
            <person name="Yang R."/>
            <person name="Briner A.E."/>
            <person name="Felis G.E."/>
            <person name="de Vos W.M."/>
            <person name="Barrangou R."/>
            <person name="Klaenhammer T.R."/>
            <person name="Caufield P.W."/>
            <person name="Cui Y."/>
            <person name="Zhang H."/>
            <person name="O'Toole P.W."/>
        </authorList>
    </citation>
    <scope>NUCLEOTIDE SEQUENCE [LARGE SCALE GENOMIC DNA]</scope>
    <source>
        <strain evidence="1 2">DSM 20335</strain>
    </source>
</reference>
<accession>A0A0R2BS59</accession>
<dbReference type="InterPro" id="IPR051454">
    <property type="entry name" value="RNA/ubiquinone_mod_enzymes"/>
</dbReference>
<dbReference type="InterPro" id="IPR001539">
    <property type="entry name" value="Peptidase_U32"/>
</dbReference>
<dbReference type="Pfam" id="PF01136">
    <property type="entry name" value="Peptidase_U32"/>
    <property type="match status" value="1"/>
</dbReference>
<dbReference type="PANTHER" id="PTHR30217">
    <property type="entry name" value="PEPTIDASE U32 FAMILY"/>
    <property type="match status" value="1"/>
</dbReference>
<dbReference type="Proteomes" id="UP000051813">
    <property type="component" value="Unassembled WGS sequence"/>
</dbReference>
<dbReference type="RefSeq" id="WP_057756693.1">
    <property type="nucleotide sequence ID" value="NZ_AYYK01000009.1"/>
</dbReference>
<protein>
    <submittedName>
        <fullName evidence="1">Putative U32 family peptidase</fullName>
    </submittedName>
</protein>
<dbReference type="PATRIC" id="fig|1423738.3.peg.237"/>
<dbReference type="STRING" id="1423738.FC84_GL000236"/>
<keyword evidence="2" id="KW-1185">Reference proteome</keyword>
<name>A0A0R2BS59_9LACO</name>
<comment type="caution">
    <text evidence="1">The sequence shown here is derived from an EMBL/GenBank/DDBJ whole genome shotgun (WGS) entry which is preliminary data.</text>
</comment>
<evidence type="ECO:0000313" key="1">
    <source>
        <dbReference type="EMBL" id="KRM78758.1"/>
    </source>
</evidence>
<gene>
    <name evidence="1" type="ORF">FC84_GL000236</name>
</gene>
<dbReference type="EMBL" id="AYYK01000009">
    <property type="protein sequence ID" value="KRM78758.1"/>
    <property type="molecule type" value="Genomic_DNA"/>
</dbReference>
<organism evidence="1 2">
    <name type="scientific">Lapidilactobacillus dextrinicus DSM 20335</name>
    <dbReference type="NCBI Taxonomy" id="1423738"/>
    <lineage>
        <taxon>Bacteria</taxon>
        <taxon>Bacillati</taxon>
        <taxon>Bacillota</taxon>
        <taxon>Bacilli</taxon>
        <taxon>Lactobacillales</taxon>
        <taxon>Lactobacillaceae</taxon>
        <taxon>Lapidilactobacillus</taxon>
    </lineage>
</organism>
<dbReference type="OrthoDB" id="9807498at2"/>
<dbReference type="AlphaFoldDB" id="A0A0R2BS59"/>
<evidence type="ECO:0000313" key="2">
    <source>
        <dbReference type="Proteomes" id="UP000051813"/>
    </source>
</evidence>